<dbReference type="AlphaFoldDB" id="A0A2M7QCQ9"/>
<dbReference type="NCBIfam" id="TIGR00689">
    <property type="entry name" value="rpiB_lacA_lacB"/>
    <property type="match status" value="1"/>
</dbReference>
<sequence>MTIFIGADHRGFELKNKIIEYLHEKNIRIEDLGSYQLEPLDDNPDIGQKVAQAILQNTKEFLGIAVCGSGIGVAIAANRYKGIRCGLAFSKEQTVHGRQNDHINMIAIPSDYLDFEKSKEIIDVFISTPPILAEKYIRRSRKMDDPLLPH</sequence>
<dbReference type="InterPro" id="IPR003500">
    <property type="entry name" value="RpiB_LacA_LacB"/>
</dbReference>
<dbReference type="GO" id="GO:0005975">
    <property type="term" value="P:carbohydrate metabolic process"/>
    <property type="evidence" value="ECO:0007669"/>
    <property type="project" value="InterPro"/>
</dbReference>
<organism evidence="2 3">
    <name type="scientific">Candidatus Roizmanbacteria bacterium CG_4_10_14_0_8_um_filter_39_9</name>
    <dbReference type="NCBI Taxonomy" id="1974829"/>
    <lineage>
        <taxon>Bacteria</taxon>
        <taxon>Candidatus Roizmaniibacteriota</taxon>
    </lineage>
</organism>
<dbReference type="PANTHER" id="PTHR30345:SF0">
    <property type="entry name" value="DNA DAMAGE-REPAIR_TOLERATION PROTEIN DRT102"/>
    <property type="match status" value="1"/>
</dbReference>
<dbReference type="InterPro" id="IPR036569">
    <property type="entry name" value="RpiB_LacA_LacB_sf"/>
</dbReference>
<accession>A0A2M7QCQ9</accession>
<dbReference type="PANTHER" id="PTHR30345">
    <property type="entry name" value="RIBOSE-5-PHOSPHATE ISOMERASE B"/>
    <property type="match status" value="1"/>
</dbReference>
<comment type="caution">
    <text evidence="2">The sequence shown here is derived from an EMBL/GenBank/DDBJ whole genome shotgun (WGS) entry which is preliminary data.</text>
</comment>
<dbReference type="SUPFAM" id="SSF89623">
    <property type="entry name" value="Ribose/Galactose isomerase RpiB/AlsB"/>
    <property type="match status" value="1"/>
</dbReference>
<dbReference type="Gene3D" id="3.40.1400.10">
    <property type="entry name" value="Sugar-phosphate isomerase, RpiB/LacA/LacB"/>
    <property type="match status" value="1"/>
</dbReference>
<dbReference type="PIRSF" id="PIRSF005384">
    <property type="entry name" value="RpiB_LacA_B"/>
    <property type="match status" value="1"/>
</dbReference>
<gene>
    <name evidence="2" type="ORF">COY90_02965</name>
</gene>
<keyword evidence="2" id="KW-0413">Isomerase</keyword>
<comment type="similarity">
    <text evidence="1">Belongs to the LacAB/RpiB family.</text>
</comment>
<proteinExistence type="inferred from homology"/>
<dbReference type="GO" id="GO:0016861">
    <property type="term" value="F:intramolecular oxidoreductase activity, interconverting aldoses and ketoses"/>
    <property type="evidence" value="ECO:0007669"/>
    <property type="project" value="UniProtKB-ARBA"/>
</dbReference>
<dbReference type="Pfam" id="PF02502">
    <property type="entry name" value="LacAB_rpiB"/>
    <property type="match status" value="1"/>
</dbReference>
<dbReference type="Proteomes" id="UP000230108">
    <property type="component" value="Unassembled WGS sequence"/>
</dbReference>
<name>A0A2M7QCQ9_9BACT</name>
<dbReference type="EMBL" id="PFLF01000059">
    <property type="protein sequence ID" value="PIY69006.1"/>
    <property type="molecule type" value="Genomic_DNA"/>
</dbReference>
<evidence type="ECO:0000313" key="2">
    <source>
        <dbReference type="EMBL" id="PIY69006.1"/>
    </source>
</evidence>
<protein>
    <submittedName>
        <fullName evidence="2">Ribose-5-phosphate isomerase</fullName>
    </submittedName>
</protein>
<evidence type="ECO:0000313" key="3">
    <source>
        <dbReference type="Proteomes" id="UP000230108"/>
    </source>
</evidence>
<evidence type="ECO:0000256" key="1">
    <source>
        <dbReference type="ARBA" id="ARBA00008754"/>
    </source>
</evidence>
<reference evidence="3" key="1">
    <citation type="submission" date="2017-09" db="EMBL/GenBank/DDBJ databases">
        <title>Depth-based differentiation of microbial function through sediment-hosted aquifers and enrichment of novel symbionts in the deep terrestrial subsurface.</title>
        <authorList>
            <person name="Probst A.J."/>
            <person name="Ladd B."/>
            <person name="Jarett J.K."/>
            <person name="Geller-Mcgrath D.E."/>
            <person name="Sieber C.M.K."/>
            <person name="Emerson J.B."/>
            <person name="Anantharaman K."/>
            <person name="Thomas B.C."/>
            <person name="Malmstrom R."/>
            <person name="Stieglmeier M."/>
            <person name="Klingl A."/>
            <person name="Woyke T."/>
            <person name="Ryan C.M."/>
            <person name="Banfield J.F."/>
        </authorList>
    </citation>
    <scope>NUCLEOTIDE SEQUENCE [LARGE SCALE GENOMIC DNA]</scope>
</reference>